<evidence type="ECO:0000256" key="4">
    <source>
        <dbReference type="ARBA" id="ARBA00023315"/>
    </source>
</evidence>
<name>A0ABR1UXN6_9PEZI</name>
<dbReference type="Gene3D" id="3.30.559.10">
    <property type="entry name" value="Chloramphenicol acetyltransferase-like domain"/>
    <property type="match status" value="2"/>
</dbReference>
<organism evidence="5 6">
    <name type="scientific">Apiospora hydei</name>
    <dbReference type="NCBI Taxonomy" id="1337664"/>
    <lineage>
        <taxon>Eukaryota</taxon>
        <taxon>Fungi</taxon>
        <taxon>Dikarya</taxon>
        <taxon>Ascomycota</taxon>
        <taxon>Pezizomycotina</taxon>
        <taxon>Sordariomycetes</taxon>
        <taxon>Xylariomycetidae</taxon>
        <taxon>Amphisphaeriales</taxon>
        <taxon>Apiosporaceae</taxon>
        <taxon>Apiospora</taxon>
    </lineage>
</organism>
<dbReference type="PANTHER" id="PTHR31896">
    <property type="entry name" value="FAMILY REGULATORY PROTEIN, PUTATIVE (AFU_ORTHOLOGUE AFUA_3G14730)-RELATED"/>
    <property type="match status" value="1"/>
</dbReference>
<keyword evidence="3" id="KW-0808">Transferase</keyword>
<comment type="caution">
    <text evidence="5">The sequence shown here is derived from an EMBL/GenBank/DDBJ whole genome shotgun (WGS) entry which is preliminary data.</text>
</comment>
<keyword evidence="4" id="KW-0012">Acyltransferase</keyword>
<comment type="pathway">
    <text evidence="1">Secondary metabolite biosynthesis.</text>
</comment>
<evidence type="ECO:0000256" key="3">
    <source>
        <dbReference type="ARBA" id="ARBA00022679"/>
    </source>
</evidence>
<evidence type="ECO:0000256" key="1">
    <source>
        <dbReference type="ARBA" id="ARBA00005179"/>
    </source>
</evidence>
<dbReference type="Pfam" id="PF02458">
    <property type="entry name" value="Transferase"/>
    <property type="match status" value="1"/>
</dbReference>
<comment type="similarity">
    <text evidence="2">Belongs to the plant acyltransferase family.</text>
</comment>
<evidence type="ECO:0000256" key="2">
    <source>
        <dbReference type="ARBA" id="ARBA00009861"/>
    </source>
</evidence>
<protein>
    <submittedName>
        <fullName evidence="5">Transcriptional regulator sdnM</fullName>
    </submittedName>
</protein>
<evidence type="ECO:0000313" key="5">
    <source>
        <dbReference type="EMBL" id="KAK8062569.1"/>
    </source>
</evidence>
<dbReference type="Proteomes" id="UP001433268">
    <property type="component" value="Unassembled WGS sequence"/>
</dbReference>
<evidence type="ECO:0000313" key="6">
    <source>
        <dbReference type="Proteomes" id="UP001433268"/>
    </source>
</evidence>
<dbReference type="RefSeq" id="XP_066661168.1">
    <property type="nucleotide sequence ID" value="XM_066818980.1"/>
</dbReference>
<sequence length="495" mass="55699">MESAKVIPLHDFDTMPVYPNMVLSLMLKYDKVLNPLILRDSLIELVSREGWCKLGSRLKRNENGKLVYHVPATFDEKTPAITFSHVTYDMDVEEHHLGCKIPTHHPDKPTIVADLAVFDPLARRADAPAGLADFIARELPQLELHVVSFRNATLVSVSCLHSLLDGMGLGSQGLFRGWMLVLQGRQAEIPPVCGFDEDLLKDLGKQPTEKHKHQGSRMGRLGMLWWVLKRAFQVFWYQEEGRIVCIPESFVRQLRQSALDELAAQAGGSARDAKPWISEGDVLVAWWTRYATLHFRNQPDKTINISNAYNIRRVLSGNLLPAGHAYLSNASLGLFMLPQIRDIFSRPISWMAAQMRQSIVETGTKAQIEALVAEVMPDWTNMSTFRMYGDTGMHMIVFTNWTQAQFYQVDLAPAAVDYKKADQGQQQPVVPSFVSYRVSSTVWPMRDSFCIIGKDSEGRYWLGGSLQKGLWAKIESELQQGVSSALEVLPGRAAD</sequence>
<dbReference type="GeneID" id="92052040"/>
<dbReference type="InterPro" id="IPR023213">
    <property type="entry name" value="CAT-like_dom_sf"/>
</dbReference>
<reference evidence="5 6" key="1">
    <citation type="submission" date="2023-01" db="EMBL/GenBank/DDBJ databases">
        <title>Analysis of 21 Apiospora genomes using comparative genomics revels a genus with tremendous synthesis potential of carbohydrate active enzymes and secondary metabolites.</title>
        <authorList>
            <person name="Sorensen T."/>
        </authorList>
    </citation>
    <scope>NUCLEOTIDE SEQUENCE [LARGE SCALE GENOMIC DNA]</scope>
    <source>
        <strain evidence="5 6">CBS 114990</strain>
    </source>
</reference>
<gene>
    <name evidence="5" type="ORF">PG997_014666</name>
</gene>
<dbReference type="PANTHER" id="PTHR31896:SF69">
    <property type="entry name" value="FAMILY REGULATORY PROTEIN, PUTATIVE (AFU_ORTHOLOGUE AFUA_3G14730)-RELATED"/>
    <property type="match status" value="1"/>
</dbReference>
<keyword evidence="6" id="KW-1185">Reference proteome</keyword>
<dbReference type="EMBL" id="JAQQWN010000010">
    <property type="protein sequence ID" value="KAK8062569.1"/>
    <property type="molecule type" value="Genomic_DNA"/>
</dbReference>
<dbReference type="InterPro" id="IPR051283">
    <property type="entry name" value="Sec_Metabolite_Acyltrans"/>
</dbReference>
<proteinExistence type="inferred from homology"/>
<accession>A0ABR1UXN6</accession>